<dbReference type="GO" id="GO:0000166">
    <property type="term" value="F:nucleotide binding"/>
    <property type="evidence" value="ECO:0007669"/>
    <property type="project" value="InterPro"/>
</dbReference>
<dbReference type="SUPFAM" id="SSF53098">
    <property type="entry name" value="Ribonuclease H-like"/>
    <property type="match status" value="1"/>
</dbReference>
<dbReference type="GO" id="GO:0003677">
    <property type="term" value="F:DNA binding"/>
    <property type="evidence" value="ECO:0007669"/>
    <property type="project" value="UniProtKB-KW"/>
</dbReference>
<dbReference type="Gene3D" id="1.10.287.690">
    <property type="entry name" value="Helix hairpin bin"/>
    <property type="match status" value="1"/>
</dbReference>
<dbReference type="Pfam" id="PF08490">
    <property type="entry name" value="DUF1744"/>
    <property type="match status" value="1"/>
</dbReference>
<dbReference type="CDD" id="cd05779">
    <property type="entry name" value="DNA_polB_epsilon_exo"/>
    <property type="match status" value="1"/>
</dbReference>
<comment type="subcellular location">
    <subcellularLocation>
        <location evidence="2 17">Nucleus</location>
    </subcellularLocation>
</comment>
<dbReference type="Gene3D" id="3.30.420.10">
    <property type="entry name" value="Ribonuclease H-like superfamily/Ribonuclease H"/>
    <property type="match status" value="1"/>
</dbReference>
<dbReference type="InterPro" id="IPR054475">
    <property type="entry name" value="Znf-DPOE"/>
</dbReference>
<keyword evidence="7 17" id="KW-0235">DNA replication</keyword>
<evidence type="ECO:0000256" key="5">
    <source>
        <dbReference type="ARBA" id="ARBA00022679"/>
    </source>
</evidence>
<dbReference type="GO" id="GO:0008310">
    <property type="term" value="F:single-stranded DNA 3'-5' DNA exonuclease activity"/>
    <property type="evidence" value="ECO:0007669"/>
    <property type="project" value="TreeGrafter"/>
</dbReference>
<dbReference type="Gene3D" id="3.90.1600.10">
    <property type="entry name" value="Palm domain of DNA polymerase"/>
    <property type="match status" value="2"/>
</dbReference>
<comment type="catalytic activity">
    <reaction evidence="16 17">
        <text>DNA(n) + a 2'-deoxyribonucleoside 5'-triphosphate = DNA(n+1) + diphosphate</text>
        <dbReference type="Rhea" id="RHEA:22508"/>
        <dbReference type="Rhea" id="RHEA-COMP:17339"/>
        <dbReference type="Rhea" id="RHEA-COMP:17340"/>
        <dbReference type="ChEBI" id="CHEBI:33019"/>
        <dbReference type="ChEBI" id="CHEBI:61560"/>
        <dbReference type="ChEBI" id="CHEBI:173112"/>
        <dbReference type="EC" id="2.7.7.7"/>
    </reaction>
</comment>
<dbReference type="InterPro" id="IPR036397">
    <property type="entry name" value="RNaseH_sf"/>
</dbReference>
<dbReference type="Gene3D" id="1.10.132.60">
    <property type="entry name" value="DNA polymerase family B, C-terminal domain"/>
    <property type="match status" value="1"/>
</dbReference>
<evidence type="ECO:0000256" key="2">
    <source>
        <dbReference type="ARBA" id="ARBA00004123"/>
    </source>
</evidence>
<dbReference type="GO" id="GO:0008622">
    <property type="term" value="C:epsilon DNA polymerase complex"/>
    <property type="evidence" value="ECO:0007669"/>
    <property type="project" value="InterPro"/>
</dbReference>
<dbReference type="InterPro" id="IPR029703">
    <property type="entry name" value="POL2"/>
</dbReference>
<dbReference type="GO" id="GO:0006287">
    <property type="term" value="P:base-excision repair, gap-filling"/>
    <property type="evidence" value="ECO:0007669"/>
    <property type="project" value="TreeGrafter"/>
</dbReference>
<dbReference type="GO" id="GO:0006272">
    <property type="term" value="P:leading strand elongation"/>
    <property type="evidence" value="ECO:0007669"/>
    <property type="project" value="TreeGrafter"/>
</dbReference>
<name>A0AAN8A661_9SACH</name>
<evidence type="ECO:0000256" key="1">
    <source>
        <dbReference type="ARBA" id="ARBA00001966"/>
    </source>
</evidence>
<dbReference type="EC" id="2.7.7.7" evidence="17"/>
<comment type="similarity">
    <text evidence="3 17">Belongs to the DNA polymerase type-B family.</text>
</comment>
<dbReference type="InterPro" id="IPR042087">
    <property type="entry name" value="DNA_pol_B_thumb"/>
</dbReference>
<gene>
    <name evidence="19" type="ORF">RI543_004469</name>
</gene>
<comment type="caution">
    <text evidence="19">The sequence shown here is derived from an EMBL/GenBank/DDBJ whole genome shotgun (WGS) entry which is preliminary data.</text>
</comment>
<keyword evidence="14 17" id="KW-0238">DNA-binding</keyword>
<dbReference type="InterPro" id="IPR023211">
    <property type="entry name" value="DNA_pol_palm_dom_sf"/>
</dbReference>
<keyword evidence="5 17" id="KW-0808">Transferase</keyword>
<dbReference type="GO" id="GO:0006297">
    <property type="term" value="P:nucleotide-excision repair, DNA gap filling"/>
    <property type="evidence" value="ECO:0007669"/>
    <property type="project" value="TreeGrafter"/>
</dbReference>
<evidence type="ECO:0000256" key="8">
    <source>
        <dbReference type="ARBA" id="ARBA00022723"/>
    </source>
</evidence>
<keyword evidence="15 17" id="KW-0539">Nucleus</keyword>
<evidence type="ECO:0000256" key="7">
    <source>
        <dbReference type="ARBA" id="ARBA00022705"/>
    </source>
</evidence>
<keyword evidence="13 17" id="KW-0411">Iron-sulfur</keyword>
<evidence type="ECO:0000256" key="6">
    <source>
        <dbReference type="ARBA" id="ARBA00022695"/>
    </source>
</evidence>
<dbReference type="InterPro" id="IPR006172">
    <property type="entry name" value="DNA-dir_DNA_pol_B"/>
</dbReference>
<evidence type="ECO:0000256" key="15">
    <source>
        <dbReference type="ARBA" id="ARBA00023242"/>
    </source>
</evidence>
<keyword evidence="4 17" id="KW-0004">4Fe-4S</keyword>
<dbReference type="SUPFAM" id="SSF56672">
    <property type="entry name" value="DNA/RNA polymerases"/>
    <property type="match status" value="1"/>
</dbReference>
<dbReference type="GO" id="GO:0000278">
    <property type="term" value="P:mitotic cell cycle"/>
    <property type="evidence" value="ECO:0007669"/>
    <property type="project" value="TreeGrafter"/>
</dbReference>
<dbReference type="GO" id="GO:0051539">
    <property type="term" value="F:4 iron, 4 sulfur cluster binding"/>
    <property type="evidence" value="ECO:0007669"/>
    <property type="project" value="UniProtKB-KW"/>
</dbReference>
<dbReference type="FunFam" id="1.10.287.690:FF:000005">
    <property type="entry name" value="DNA polymerase epsilon catalytic subunit"/>
    <property type="match status" value="1"/>
</dbReference>
<protein>
    <recommendedName>
        <fullName evidence="17">DNA polymerase epsilon catalytic subunit</fullName>
        <ecNumber evidence="17">2.7.7.7</ecNumber>
    </recommendedName>
</protein>
<reference evidence="20" key="1">
    <citation type="submission" date="2023-07" db="EMBL/GenBank/DDBJ databases">
        <title>A draft genome of Kazachstania heterogenica Y-27499.</title>
        <authorList>
            <person name="Donic C."/>
            <person name="Kralova J.S."/>
            <person name="Fidel L."/>
            <person name="Ben-Dor S."/>
            <person name="Jung S."/>
        </authorList>
    </citation>
    <scope>NUCLEOTIDE SEQUENCE [LARGE SCALE GENOMIC DNA]</scope>
    <source>
        <strain evidence="20">Y27499</strain>
    </source>
</reference>
<dbReference type="Pfam" id="PF23250">
    <property type="entry name" value="zf_DPOE_2"/>
    <property type="match status" value="1"/>
</dbReference>
<dbReference type="InterPro" id="IPR043502">
    <property type="entry name" value="DNA/RNA_pol_sf"/>
</dbReference>
<keyword evidence="8 17" id="KW-0479">Metal-binding</keyword>
<dbReference type="Gene3D" id="3.30.342.10">
    <property type="entry name" value="DNA Polymerase, chain B, domain 1"/>
    <property type="match status" value="1"/>
</dbReference>
<dbReference type="Proteomes" id="UP001306508">
    <property type="component" value="Unassembled WGS sequence"/>
</dbReference>
<dbReference type="FunFam" id="1.10.132.60:FF:000002">
    <property type="entry name" value="DNA polymerase epsilon catalytic subunit"/>
    <property type="match status" value="1"/>
</dbReference>
<dbReference type="PANTHER" id="PTHR10670:SF0">
    <property type="entry name" value="DNA POLYMERASE EPSILON CATALYTIC SUBUNIT A"/>
    <property type="match status" value="1"/>
</dbReference>
<keyword evidence="6 17" id="KW-0548">Nucleotidyltransferase</keyword>
<dbReference type="GO" id="GO:0008270">
    <property type="term" value="F:zinc ion binding"/>
    <property type="evidence" value="ECO:0007669"/>
    <property type="project" value="UniProtKB-KW"/>
</dbReference>
<evidence type="ECO:0000259" key="18">
    <source>
        <dbReference type="SMART" id="SM01159"/>
    </source>
</evidence>
<evidence type="ECO:0000256" key="12">
    <source>
        <dbReference type="ARBA" id="ARBA00023004"/>
    </source>
</evidence>
<evidence type="ECO:0000256" key="17">
    <source>
        <dbReference type="RuleBase" id="RU365029"/>
    </source>
</evidence>
<dbReference type="Pfam" id="PF22912">
    <property type="entry name" value="zf-DPOE"/>
    <property type="match status" value="1"/>
</dbReference>
<dbReference type="InterPro" id="IPR006133">
    <property type="entry name" value="DNA-dir_DNA_pol_B_exonuc"/>
</dbReference>
<dbReference type="InterPro" id="IPR012337">
    <property type="entry name" value="RNaseH-like_sf"/>
</dbReference>
<evidence type="ECO:0000313" key="20">
    <source>
        <dbReference type="Proteomes" id="UP001306508"/>
    </source>
</evidence>
<dbReference type="InterPro" id="IPR055191">
    <property type="entry name" value="POL2_thumb"/>
</dbReference>
<dbReference type="FunFam" id="3.90.1600.10:FF:000006">
    <property type="entry name" value="DNA polymerase epsilon catalytic subunit"/>
    <property type="match status" value="1"/>
</dbReference>
<dbReference type="EMBL" id="JAWIZZ010000055">
    <property type="protein sequence ID" value="KAK5774182.1"/>
    <property type="molecule type" value="Genomic_DNA"/>
</dbReference>
<organism evidence="19 20">
    <name type="scientific">Arxiozyma heterogenica</name>
    <dbReference type="NCBI Taxonomy" id="278026"/>
    <lineage>
        <taxon>Eukaryota</taxon>
        <taxon>Fungi</taxon>
        <taxon>Dikarya</taxon>
        <taxon>Ascomycota</taxon>
        <taxon>Saccharomycotina</taxon>
        <taxon>Saccharomycetes</taxon>
        <taxon>Saccharomycetales</taxon>
        <taxon>Saccharomycetaceae</taxon>
        <taxon>Arxiozyma</taxon>
    </lineage>
</organism>
<dbReference type="Pfam" id="PF03104">
    <property type="entry name" value="DNA_pol_B_exo1"/>
    <property type="match status" value="1"/>
</dbReference>
<dbReference type="GO" id="GO:0003887">
    <property type="term" value="F:DNA-directed DNA polymerase activity"/>
    <property type="evidence" value="ECO:0007669"/>
    <property type="project" value="UniProtKB-KW"/>
</dbReference>
<dbReference type="GO" id="GO:0045004">
    <property type="term" value="P:DNA replication proofreading"/>
    <property type="evidence" value="ECO:0007669"/>
    <property type="project" value="TreeGrafter"/>
</dbReference>
<evidence type="ECO:0000256" key="13">
    <source>
        <dbReference type="ARBA" id="ARBA00023014"/>
    </source>
</evidence>
<comment type="function">
    <text evidence="17">DNA polymerase II participates in chromosomal DNA replication.</text>
</comment>
<keyword evidence="11 17" id="KW-0239">DNA-directed DNA polymerase</keyword>
<evidence type="ECO:0000256" key="14">
    <source>
        <dbReference type="ARBA" id="ARBA00023125"/>
    </source>
</evidence>
<evidence type="ECO:0000256" key="3">
    <source>
        <dbReference type="ARBA" id="ARBA00005755"/>
    </source>
</evidence>
<dbReference type="InterPro" id="IPR013697">
    <property type="entry name" value="DNA_pol_e_suA_C"/>
</dbReference>
<evidence type="ECO:0000256" key="11">
    <source>
        <dbReference type="ARBA" id="ARBA00022932"/>
    </source>
</evidence>
<evidence type="ECO:0000256" key="10">
    <source>
        <dbReference type="ARBA" id="ARBA00022833"/>
    </source>
</evidence>
<dbReference type="FunFam" id="3.30.420.10:FF:000010">
    <property type="entry name" value="DNA polymerase epsilon catalytic subunit"/>
    <property type="match status" value="1"/>
</dbReference>
<dbReference type="SMART" id="SM01159">
    <property type="entry name" value="DUF1744"/>
    <property type="match status" value="1"/>
</dbReference>
<dbReference type="Pfam" id="PF22634">
    <property type="entry name" value="POL2_thumb"/>
    <property type="match status" value="1"/>
</dbReference>
<accession>A0AAN8A661</accession>
<evidence type="ECO:0000256" key="4">
    <source>
        <dbReference type="ARBA" id="ARBA00022485"/>
    </source>
</evidence>
<sequence length="2269" mass="262516">MSAPRKPISSSARMLRRDMPGTSTYALDTQQLIQSNKIDEIDSMMGFERYIPPEEAIVTTRRSQFSKLNNKQTSINYNSAAQINALDMEGRVGWLINMHPVVVSMDTVASSNSVDNSITRKGRDGNLLSFAVAGVDFYFLDEEGGSFKSTLTYDPYFFITVTDDSMVSEVEEYLKKLLESCLKSITVVTKEDLSMDNHLLGLKKTLIKLSFVNNNQLFEARKILRPILLDNQNTMQQRNIYSNQHNQNSGPFDARRFIEDIREYDVPYHVRVSIDKNIRVGKWYKVLSQGFLECVEKVAFADPVVLAFDIETTKAPLKFPDANIDQIMMISYMIDGEGFLITNREIISEDIEDFEYTPKPEYQGMFTIFNEPDELALLNKFFDHIRDVRPTVISTFNGDFFDWPFVETRAKIHGLSMFDEIGFAPDSEGEYKSSYCSHMDCFRWVKRDSYLPQGSQGLKAVTQAKLGYNPIELDPELMTPYAYERPQQLSEYSVSDAVATYYLYMKYVHPFIFSLCTIIPLNPDEVLRKGTGTLCEMLLMVQAYQNNILLPNKHTDPIERFYDGHLLESETYVGGHVESLEAGVFRSDLKSKFKIDPTVIDELLEDLPHALKFCIETENKSSMEDVTNYEEIRQDIMDKLLDLKNNKKREEYPLIYHVDVASMYPNIMTTNRLQPDSIKTERDCASCDFNRPGKTCARRLKWAWRGEFYPAKMDEYNMIKRALQNETFPNKNKYSPKQYLTFDELSYAEQMSHIKKRLNEYCRKNYNRIKSSEVVEREAIVCQRENPFYVNTVRSFRDRRYEFKGLAKTWKGKMAKIDSHDKHAKDEAKKMVVLYDSLQLAHKVILNSFYGYVMRKGSRWYSMEMAGITCLTGATIIQMARSVVERVGRPLELDTDGIWCILPKSFPENYFFKLKNGKKLFLSYPCSMLNYKVHQRFTNHQYQELIDPIKHKYKTHSENSIFFEVDGPYKAMILPTSKEEGKGIKKRYAVFNEDGSLAELKGFELKRRGELQLIKNFQSDIFKLFLEGDSLESCYAAVANVANRWLDVLDTKGAMLEDEDLIELICENRSMSKTLQEYEGQKSTSITTAKRIGEFLGPDMVKDKGLQCRYIISHKPADAPVTERAIPVAIFSAEISVKRSFLRRWTLDHSLDNFDIRYIIDWAYYRERLASTIQKIITIPAALQDVDNPVPRVEHPDWLKKKIHVRNDKYKQTSLSKFFNKADEAPESGKIKDIEDLFRSNDTDHQDIKKKSVARVIVTKTQKRKNMHESGDEALVLPSVMPSMEEDYQSWLEYQKIKWKIQARDRKRKTQLFGNINNKSYRSALGSMVRKQAEIYANSTWEVLQYKQSTEPGKLDVYVLINGKIQVLNFKIPKTIYIKCKSGNLPLDKLKNCLVEKSNAILPNNPNIPNGSMNLFKVTLPETVFMEEMEACGSILNGENVLGVFESSISTVNRAIIELGSSVVFKSNIMGSLGKGLQNGFDMKNLNMVPNERYMSKFSNDFVFILHCATNIGYEFFVVSELWDDSVTIFTLKPSIQALELNQVTLTKIFKKAFELRKSKIQQYSKISNLSDKVVFDVKNYTDIDKLTRHLTQQIGKIKEEKGQQFITLVQSPFCDTLIRNVKYLRTLPVISISSRELQLPQLNWQVKLCTSIVGQLLSCSSRISQMIKVAQYSNIPVCNIQLNDINSVIDILYARKLKHENIVLWWNENGPLPDIGGFEKNYDETLSSMMGDLTFPQINSPNIYDQTVLEVSVRNLTINTVMVSSLITEAEGIDLANVDMVLSDEVNGDSSNFVQDSFGSDALNVLKNTVKTWWDEALEDNFTADLLVNSFINWVQNPYSKLFDCVLRYHIHNLTQKTILQLINEFDSLGSSVIYADRNKILIKTKKYSPENCYAYSQYIMKAVKANPVFKYLDLQIEKYWDILIWMDKYNFGGLACLQIEAKDKQDMDAYSNWQISSALPAIYRTEFDDWMVIILDSLLKTKENYLESNISTQRVTQLIPQNLMQVKKKKKNDDGLDDSQCIFADFTKYFAKPLIKRINKLYKNQKEFILDPVYSQDYQFPQLPGSYLNMKNPLLEFVKSICEVMLLGTNTTLEVRQLRKDLLKIFEVREFAKVAEFKNPSMSLEINGFMCEYCSYLSDIDFCKQNWDSNATDDTNSGNRGPDLNIHNRLNSFRCKKCSKEYDITLLQERLVYKLLRDFYDYGSQDLYCMKCHRIREDFMSPHCTCSGDWAGKITQNEFTQKLKVYRQVAQYYEFNYLEAALNEIQS</sequence>
<keyword evidence="9 17" id="KW-0863">Zinc-finger</keyword>
<comment type="cofactor">
    <cofactor evidence="1 17">
        <name>[4Fe-4S] cluster</name>
        <dbReference type="ChEBI" id="CHEBI:49883"/>
    </cofactor>
</comment>
<keyword evidence="20" id="KW-1185">Reference proteome</keyword>
<evidence type="ECO:0000256" key="16">
    <source>
        <dbReference type="ARBA" id="ARBA00049244"/>
    </source>
</evidence>
<proteinExistence type="inferred from homology"/>
<dbReference type="CDD" id="cd05535">
    <property type="entry name" value="POLBc_epsilon"/>
    <property type="match status" value="1"/>
</dbReference>
<feature type="domain" description="DNA polymerase epsilon catalytic subunit A C-terminal" evidence="18">
    <location>
        <begin position="1545"/>
        <end position="1936"/>
    </location>
</feature>
<evidence type="ECO:0000313" key="19">
    <source>
        <dbReference type="EMBL" id="KAK5774182.1"/>
    </source>
</evidence>
<dbReference type="SMART" id="SM00486">
    <property type="entry name" value="POLBc"/>
    <property type="match status" value="1"/>
</dbReference>
<dbReference type="PANTHER" id="PTHR10670">
    <property type="entry name" value="DNA POLYMERASE EPSILON CATALYTIC SUBUNIT A"/>
    <property type="match status" value="1"/>
</dbReference>
<keyword evidence="12 17" id="KW-0408">Iron</keyword>
<keyword evidence="10 17" id="KW-0862">Zinc</keyword>
<evidence type="ECO:0000256" key="9">
    <source>
        <dbReference type="ARBA" id="ARBA00022771"/>
    </source>
</evidence>